<dbReference type="FunFam" id="3.30.2410.10:FF:000003">
    <property type="entry name" value="probable E3 ubiquitin-protein ligase HERC4 isoform X1"/>
    <property type="match status" value="1"/>
</dbReference>
<feature type="domain" description="HECT" evidence="6">
    <location>
        <begin position="1"/>
        <end position="118"/>
    </location>
</feature>
<sequence length="118" mass="14021">MELMSGNENYDWDALKENCTYKEYFNKDHPAIKAFWDSFFMLEEEEKKKFLLFLMGTTRIPWKGMSKVEMVIQPTDQTKLPVAHTCFNLLDLPPITDKQEMFRRLKICIDNNQGFTLV</sequence>
<dbReference type="InterPro" id="IPR035983">
    <property type="entry name" value="Hect_E3_ubiquitin_ligase"/>
</dbReference>
<dbReference type="PROSITE" id="PS50237">
    <property type="entry name" value="HECT"/>
    <property type="match status" value="1"/>
</dbReference>
<evidence type="ECO:0000256" key="4">
    <source>
        <dbReference type="ARBA" id="ARBA00022786"/>
    </source>
</evidence>
<comment type="catalytic activity">
    <reaction evidence="1">
        <text>S-ubiquitinyl-[E2 ubiquitin-conjugating enzyme]-L-cysteine + [acceptor protein]-L-lysine = [E2 ubiquitin-conjugating enzyme]-L-cysteine + N(6)-ubiquitinyl-[acceptor protein]-L-lysine.</text>
        <dbReference type="EC" id="2.3.2.26"/>
    </reaction>
</comment>
<reference evidence="8" key="1">
    <citation type="submission" date="2022-11" db="UniProtKB">
        <authorList>
            <consortium name="WormBaseParasite"/>
        </authorList>
    </citation>
    <scope>IDENTIFICATION</scope>
</reference>
<evidence type="ECO:0000256" key="2">
    <source>
        <dbReference type="ARBA" id="ARBA00012485"/>
    </source>
</evidence>
<name>A0A914Z793_9BILA</name>
<dbReference type="Proteomes" id="UP000887577">
    <property type="component" value="Unplaced"/>
</dbReference>
<proteinExistence type="predicted"/>
<dbReference type="PANTHER" id="PTHR45700:SF8">
    <property type="entry name" value="HECT-TYPE E3 UBIQUITIN TRANSFERASE"/>
    <property type="match status" value="1"/>
</dbReference>
<evidence type="ECO:0000256" key="5">
    <source>
        <dbReference type="PROSITE-ProRule" id="PRU00104"/>
    </source>
</evidence>
<dbReference type="Pfam" id="PF00632">
    <property type="entry name" value="HECT"/>
    <property type="match status" value="1"/>
</dbReference>
<feature type="active site" description="Glycyl thioester intermediate" evidence="5">
    <location>
        <position position="86"/>
    </location>
</feature>
<keyword evidence="3" id="KW-0808">Transferase</keyword>
<evidence type="ECO:0000259" key="6">
    <source>
        <dbReference type="PROSITE" id="PS50237"/>
    </source>
</evidence>
<keyword evidence="4 5" id="KW-0833">Ubl conjugation pathway</keyword>
<organism evidence="7 8">
    <name type="scientific">Panagrolaimus superbus</name>
    <dbReference type="NCBI Taxonomy" id="310955"/>
    <lineage>
        <taxon>Eukaryota</taxon>
        <taxon>Metazoa</taxon>
        <taxon>Ecdysozoa</taxon>
        <taxon>Nematoda</taxon>
        <taxon>Chromadorea</taxon>
        <taxon>Rhabditida</taxon>
        <taxon>Tylenchina</taxon>
        <taxon>Panagrolaimomorpha</taxon>
        <taxon>Panagrolaimoidea</taxon>
        <taxon>Panagrolaimidae</taxon>
        <taxon>Panagrolaimus</taxon>
    </lineage>
</organism>
<keyword evidence="7" id="KW-1185">Reference proteome</keyword>
<dbReference type="PANTHER" id="PTHR45700">
    <property type="entry name" value="UBIQUITIN-PROTEIN LIGASE E3C"/>
    <property type="match status" value="1"/>
</dbReference>
<dbReference type="SUPFAM" id="SSF56204">
    <property type="entry name" value="Hect, E3 ligase catalytic domain"/>
    <property type="match status" value="1"/>
</dbReference>
<dbReference type="WBParaSite" id="PSU_v2.g7775.t1">
    <property type="protein sequence ID" value="PSU_v2.g7775.t1"/>
    <property type="gene ID" value="PSU_v2.g7775"/>
</dbReference>
<evidence type="ECO:0000256" key="1">
    <source>
        <dbReference type="ARBA" id="ARBA00000885"/>
    </source>
</evidence>
<dbReference type="GO" id="GO:0061630">
    <property type="term" value="F:ubiquitin protein ligase activity"/>
    <property type="evidence" value="ECO:0007669"/>
    <property type="project" value="UniProtKB-EC"/>
</dbReference>
<evidence type="ECO:0000313" key="8">
    <source>
        <dbReference type="WBParaSite" id="PSU_v2.g7775.t1"/>
    </source>
</evidence>
<dbReference type="AlphaFoldDB" id="A0A914Z793"/>
<accession>A0A914Z793</accession>
<protein>
    <recommendedName>
        <fullName evidence="2">HECT-type E3 ubiquitin transferase</fullName>
        <ecNumber evidence="2">2.3.2.26</ecNumber>
    </recommendedName>
</protein>
<dbReference type="Gene3D" id="3.30.2410.10">
    <property type="entry name" value="Hect, E3 ligase catalytic domain"/>
    <property type="match status" value="1"/>
</dbReference>
<dbReference type="EC" id="2.3.2.26" evidence="2"/>
<dbReference type="InterPro" id="IPR044611">
    <property type="entry name" value="E3A/B/C-like"/>
</dbReference>
<dbReference type="GO" id="GO:0000209">
    <property type="term" value="P:protein polyubiquitination"/>
    <property type="evidence" value="ECO:0007669"/>
    <property type="project" value="InterPro"/>
</dbReference>
<evidence type="ECO:0000313" key="7">
    <source>
        <dbReference type="Proteomes" id="UP000887577"/>
    </source>
</evidence>
<dbReference type="InterPro" id="IPR000569">
    <property type="entry name" value="HECT_dom"/>
</dbReference>
<evidence type="ECO:0000256" key="3">
    <source>
        <dbReference type="ARBA" id="ARBA00022679"/>
    </source>
</evidence>